<keyword evidence="1" id="KW-0175">Coiled coil</keyword>
<evidence type="ECO:0000313" key="3">
    <source>
        <dbReference type="EMBL" id="CAJ1404246.1"/>
    </source>
</evidence>
<feature type="region of interest" description="Disordered" evidence="2">
    <location>
        <begin position="150"/>
        <end position="753"/>
    </location>
</feature>
<evidence type="ECO:0000256" key="1">
    <source>
        <dbReference type="SAM" id="Coils"/>
    </source>
</evidence>
<protein>
    <submittedName>
        <fullName evidence="3">Uncharacterized protein</fullName>
    </submittedName>
</protein>
<evidence type="ECO:0000256" key="2">
    <source>
        <dbReference type="SAM" id="MobiDB-lite"/>
    </source>
</evidence>
<feature type="compositionally biased region" description="Pro residues" evidence="2">
    <location>
        <begin position="701"/>
        <end position="717"/>
    </location>
</feature>
<feature type="compositionally biased region" description="Basic and acidic residues" evidence="2">
    <location>
        <begin position="609"/>
        <end position="641"/>
    </location>
</feature>
<feature type="compositionally biased region" description="Basic and acidic residues" evidence="2">
    <location>
        <begin position="537"/>
        <end position="547"/>
    </location>
</feature>
<feature type="non-terminal residue" evidence="3">
    <location>
        <position position="753"/>
    </location>
</feature>
<dbReference type="AlphaFoldDB" id="A0AA36JEK9"/>
<feature type="compositionally biased region" description="Basic and acidic residues" evidence="2">
    <location>
        <begin position="219"/>
        <end position="246"/>
    </location>
</feature>
<keyword evidence="4" id="KW-1185">Reference proteome</keyword>
<feature type="compositionally biased region" description="Acidic residues" evidence="2">
    <location>
        <begin position="247"/>
        <end position="277"/>
    </location>
</feature>
<feature type="coiled-coil region" evidence="1">
    <location>
        <begin position="98"/>
        <end position="125"/>
    </location>
</feature>
<feature type="compositionally biased region" description="Basic and acidic residues" evidence="2">
    <location>
        <begin position="463"/>
        <end position="476"/>
    </location>
</feature>
<feature type="compositionally biased region" description="Acidic residues" evidence="2">
    <location>
        <begin position="325"/>
        <end position="356"/>
    </location>
</feature>
<evidence type="ECO:0000313" key="4">
    <source>
        <dbReference type="Proteomes" id="UP001178507"/>
    </source>
</evidence>
<feature type="compositionally biased region" description="Pro residues" evidence="2">
    <location>
        <begin position="515"/>
        <end position="526"/>
    </location>
</feature>
<dbReference type="Proteomes" id="UP001178507">
    <property type="component" value="Unassembled WGS sequence"/>
</dbReference>
<reference evidence="3" key="1">
    <citation type="submission" date="2023-08" db="EMBL/GenBank/DDBJ databases">
        <authorList>
            <person name="Chen Y."/>
            <person name="Shah S."/>
            <person name="Dougan E. K."/>
            <person name="Thang M."/>
            <person name="Chan C."/>
        </authorList>
    </citation>
    <scope>NUCLEOTIDE SEQUENCE</scope>
</reference>
<dbReference type="EMBL" id="CAUJNA010003531">
    <property type="protein sequence ID" value="CAJ1404246.1"/>
    <property type="molecule type" value="Genomic_DNA"/>
</dbReference>
<gene>
    <name evidence="3" type="ORF">EVOR1521_LOCUS26735</name>
</gene>
<feature type="compositionally biased region" description="Low complexity" evidence="2">
    <location>
        <begin position="718"/>
        <end position="739"/>
    </location>
</feature>
<feature type="compositionally biased region" description="Basic and acidic residues" evidence="2">
    <location>
        <begin position="435"/>
        <end position="453"/>
    </location>
</feature>
<feature type="compositionally biased region" description="Basic and acidic residues" evidence="2">
    <location>
        <begin position="405"/>
        <end position="419"/>
    </location>
</feature>
<comment type="caution">
    <text evidence="3">The sequence shown here is derived from an EMBL/GenBank/DDBJ whole genome shotgun (WGS) entry which is preliminary data.</text>
</comment>
<organism evidence="3 4">
    <name type="scientific">Effrenium voratum</name>
    <dbReference type="NCBI Taxonomy" id="2562239"/>
    <lineage>
        <taxon>Eukaryota</taxon>
        <taxon>Sar</taxon>
        <taxon>Alveolata</taxon>
        <taxon>Dinophyceae</taxon>
        <taxon>Suessiales</taxon>
        <taxon>Symbiodiniaceae</taxon>
        <taxon>Effrenium</taxon>
    </lineage>
</organism>
<sequence length="753" mass="83434">VSYPQVGGAFASTSLVECQAQPRKSQVGFNEVVEVLEFGRLLGGSGGVPTDGTWASLGLGQVMGQTRAPLLVEDPEVREAQPIPQRKRIAMLATFMGKAHFEEVKKTEQKQMQTLQRNRMQTTEEEQCEWDQMPSSMEEALTRAQKLAAETEGRTHRTWTAHRSAPPQRSAISPVAREAPKSAGAFQEPPDLEAEPPGLTLPQPEPAAAKSEQILPEAEMLKEEQQEAEKVRQEPREEAPAVRVEDVPEDVPEVESVEEPHQEEDEEEEEEEEEEDKQELVEEPAAAKSEQILPEAEMLKEEQQEAEKVRQEPREEAPAVRVEDVPEDVPEVESVEEPHQEEEEEEEDEQELDEEPAAAKSEQTLPAAEMLKEEQQEAEKVRQEPREEAPAVRVEDVPEDVPEVQEPHQEKEEKGKQLDEEPAAVKSEQILPEAEILKEEQQEAEKVRQEPREGAPAAQPLQKQREEAKERRRKEPSQPVRRVMLRKSPSDEEMSGAPEMRMTQAMGPKILLRAAPPPPPPRPAPAAPAAQATARPQEARKGGESEKSGPASWLALEGPGSVQGSEPSRVRILQRELREGPEAPAGKPSAQEGAEAEDAPAPRRSWRARKPDAAPRAARPEEPARQVREAEEPPRRVREVQEAWPSPERPAERQALRRHARGAWADWSEEAKSDVAWPVWPPSNGGLSKAPQSASDWLGPPEDPPPKPAPKPTPTPAKLPSAWASAAAPKKGASSAATSGWRPSLRPLPGRRC</sequence>
<accession>A0AA36JEK9</accession>
<proteinExistence type="predicted"/>
<feature type="compositionally biased region" description="Basic and acidic residues" evidence="2">
    <location>
        <begin position="297"/>
        <end position="324"/>
    </location>
</feature>
<name>A0AA36JEK9_9DINO</name>
<feature type="compositionally biased region" description="Basic and acidic residues" evidence="2">
    <location>
        <begin position="370"/>
        <end position="396"/>
    </location>
</feature>
<feature type="compositionally biased region" description="Low complexity" evidence="2">
    <location>
        <begin position="527"/>
        <end position="536"/>
    </location>
</feature>